<dbReference type="Proteomes" id="UP000439550">
    <property type="component" value="Unassembled WGS sequence"/>
</dbReference>
<reference evidence="10 11" key="1">
    <citation type="submission" date="2019-10" db="EMBL/GenBank/DDBJ databases">
        <authorList>
            <person name="Dong K."/>
        </authorList>
    </citation>
    <scope>NUCLEOTIDE SEQUENCE [LARGE SCALE GENOMIC DNA]</scope>
    <source>
        <strain evidence="10 11">DSM 28960</strain>
    </source>
</reference>
<dbReference type="AlphaFoldDB" id="A0A7X1Z8H4"/>
<dbReference type="InterPro" id="IPR053925">
    <property type="entry name" value="RecX_HTH_3rd"/>
</dbReference>
<keyword evidence="11" id="KW-1185">Reference proteome</keyword>
<protein>
    <recommendedName>
        <fullName evidence="4 6">Regulatory protein RecX</fullName>
    </recommendedName>
</protein>
<sequence length="266" mass="30715">MIKITEIKKLKRLYKISLDGADLDKIYVCEDTIVHFFLTKDKILTSEELSALTAYDSFAQGKALAIYYISFKARTKKETRRYLLAHEIDENQIDAVLSALTENGLLNDYAYAEQFVHAKVTMGSFGPFQIKQKLMEKGIPREMIDEVLNEFFDEAIQIEVATKLAQKWVRAKAGQFTRHQLQQKVLQQMMSKGFSYAIAQISMDSLELSSDEENERELLNAALDKAYQKYARNYDGYDLKNRVTQALARKGFDYQSISSALRDYRF</sequence>
<comment type="subcellular location">
    <subcellularLocation>
        <location evidence="2 6">Cytoplasm</location>
    </subcellularLocation>
</comment>
<evidence type="ECO:0000259" key="7">
    <source>
        <dbReference type="Pfam" id="PF02631"/>
    </source>
</evidence>
<dbReference type="PANTHER" id="PTHR33602">
    <property type="entry name" value="REGULATORY PROTEIN RECX FAMILY PROTEIN"/>
    <property type="match status" value="1"/>
</dbReference>
<evidence type="ECO:0000256" key="2">
    <source>
        <dbReference type="ARBA" id="ARBA00004496"/>
    </source>
</evidence>
<evidence type="ECO:0000256" key="3">
    <source>
        <dbReference type="ARBA" id="ARBA00009695"/>
    </source>
</evidence>
<dbReference type="RefSeq" id="WP_153496443.1">
    <property type="nucleotide sequence ID" value="NZ_CAXYUY010000008.1"/>
</dbReference>
<dbReference type="GO" id="GO:0006282">
    <property type="term" value="P:regulation of DNA repair"/>
    <property type="evidence" value="ECO:0007669"/>
    <property type="project" value="UniProtKB-UniRule"/>
</dbReference>
<dbReference type="Pfam" id="PF21982">
    <property type="entry name" value="RecX_HTH1"/>
    <property type="match status" value="1"/>
</dbReference>
<keyword evidence="5 6" id="KW-0963">Cytoplasm</keyword>
<organism evidence="10 11">
    <name type="scientific">Lactococcus hircilactis</name>
    <dbReference type="NCBI Taxonomy" id="1494462"/>
    <lineage>
        <taxon>Bacteria</taxon>
        <taxon>Bacillati</taxon>
        <taxon>Bacillota</taxon>
        <taxon>Bacilli</taxon>
        <taxon>Lactobacillales</taxon>
        <taxon>Streptococcaceae</taxon>
        <taxon>Lactococcus</taxon>
    </lineage>
</organism>
<dbReference type="InterPro" id="IPR053924">
    <property type="entry name" value="RecX_HTH_2nd"/>
</dbReference>
<name>A0A7X1Z8H4_9LACT</name>
<evidence type="ECO:0000313" key="10">
    <source>
        <dbReference type="EMBL" id="MQW39776.1"/>
    </source>
</evidence>
<dbReference type="Pfam" id="PF21981">
    <property type="entry name" value="RecX_HTH3"/>
    <property type="match status" value="2"/>
</dbReference>
<evidence type="ECO:0000259" key="9">
    <source>
        <dbReference type="Pfam" id="PF21982"/>
    </source>
</evidence>
<feature type="domain" description="RecX second three-helical" evidence="7">
    <location>
        <begin position="107"/>
        <end position="148"/>
    </location>
</feature>
<dbReference type="InterPro" id="IPR036388">
    <property type="entry name" value="WH-like_DNA-bd_sf"/>
</dbReference>
<comment type="caution">
    <text evidence="10">The sequence shown here is derived from an EMBL/GenBank/DDBJ whole genome shotgun (WGS) entry which is preliminary data.</text>
</comment>
<feature type="domain" description="RecX third three-helical" evidence="8">
    <location>
        <begin position="215"/>
        <end position="261"/>
    </location>
</feature>
<dbReference type="GO" id="GO:0005737">
    <property type="term" value="C:cytoplasm"/>
    <property type="evidence" value="ECO:0007669"/>
    <property type="project" value="UniProtKB-SubCell"/>
</dbReference>
<dbReference type="PANTHER" id="PTHR33602:SF1">
    <property type="entry name" value="REGULATORY PROTEIN RECX FAMILY PROTEIN"/>
    <property type="match status" value="1"/>
</dbReference>
<evidence type="ECO:0000256" key="5">
    <source>
        <dbReference type="ARBA" id="ARBA00022490"/>
    </source>
</evidence>
<dbReference type="Pfam" id="PF02631">
    <property type="entry name" value="RecX_HTH2"/>
    <property type="match status" value="1"/>
</dbReference>
<evidence type="ECO:0000256" key="6">
    <source>
        <dbReference type="HAMAP-Rule" id="MF_01114"/>
    </source>
</evidence>
<dbReference type="InterPro" id="IPR053926">
    <property type="entry name" value="RecX_HTH_1st"/>
</dbReference>
<feature type="domain" description="RecX first three-helical" evidence="9">
    <location>
        <begin position="62"/>
        <end position="98"/>
    </location>
</feature>
<dbReference type="EMBL" id="WITJ01000009">
    <property type="protein sequence ID" value="MQW39776.1"/>
    <property type="molecule type" value="Genomic_DNA"/>
</dbReference>
<comment type="function">
    <text evidence="1 6">Modulates RecA activity.</text>
</comment>
<dbReference type="InterPro" id="IPR003783">
    <property type="entry name" value="Regulatory_RecX"/>
</dbReference>
<dbReference type="OrthoDB" id="5421057at2"/>
<evidence type="ECO:0000313" key="11">
    <source>
        <dbReference type="Proteomes" id="UP000439550"/>
    </source>
</evidence>
<gene>
    <name evidence="6 10" type="primary">recX</name>
    <name evidence="10" type="ORF">GHI93_07540</name>
</gene>
<feature type="domain" description="RecX third three-helical" evidence="8">
    <location>
        <begin position="157"/>
        <end position="199"/>
    </location>
</feature>
<proteinExistence type="inferred from homology"/>
<dbReference type="HAMAP" id="MF_01114">
    <property type="entry name" value="RecX"/>
    <property type="match status" value="1"/>
</dbReference>
<dbReference type="NCBIfam" id="NF010733">
    <property type="entry name" value="PRK14135.1"/>
    <property type="match status" value="1"/>
</dbReference>
<dbReference type="Gene3D" id="1.10.10.10">
    <property type="entry name" value="Winged helix-like DNA-binding domain superfamily/Winged helix DNA-binding domain"/>
    <property type="match status" value="4"/>
</dbReference>
<evidence type="ECO:0000259" key="8">
    <source>
        <dbReference type="Pfam" id="PF21981"/>
    </source>
</evidence>
<evidence type="ECO:0000256" key="4">
    <source>
        <dbReference type="ARBA" id="ARBA00018111"/>
    </source>
</evidence>
<evidence type="ECO:0000256" key="1">
    <source>
        <dbReference type="ARBA" id="ARBA00003529"/>
    </source>
</evidence>
<comment type="similarity">
    <text evidence="3 6">Belongs to the RecX family.</text>
</comment>
<accession>A0A7X1Z8H4</accession>